<gene>
    <name evidence="12 14" type="primary">dapA</name>
    <name evidence="14" type="ORF">Q5761_05095</name>
</gene>
<accession>A0ABZ0QR94</accession>
<dbReference type="PANTHER" id="PTHR12128:SF66">
    <property type="entry name" value="4-HYDROXY-2-OXOGLUTARATE ALDOLASE, MITOCHONDRIAL"/>
    <property type="match status" value="1"/>
</dbReference>
<evidence type="ECO:0000256" key="3">
    <source>
        <dbReference type="ARBA" id="ARBA00007592"/>
    </source>
</evidence>
<evidence type="ECO:0000256" key="9">
    <source>
        <dbReference type="ARBA" id="ARBA00023239"/>
    </source>
</evidence>
<organism evidence="14 15">
    <name type="scientific">Thermaerobacter composti</name>
    <dbReference type="NCBI Taxonomy" id="554949"/>
    <lineage>
        <taxon>Bacteria</taxon>
        <taxon>Bacillati</taxon>
        <taxon>Bacillota</taxon>
        <taxon>Clostridia</taxon>
        <taxon>Eubacteriales</taxon>
        <taxon>Clostridiales Family XVII. Incertae Sedis</taxon>
        <taxon>Thermaerobacter</taxon>
    </lineage>
</organism>
<evidence type="ECO:0000313" key="14">
    <source>
        <dbReference type="EMBL" id="WPD20021.1"/>
    </source>
</evidence>
<comment type="caution">
    <text evidence="12">Was originally thought to be a dihydrodipicolinate synthase (DHDPS), catalyzing the condensation of (S)-aspartate-beta-semialdehyde [(S)-ASA] and pyruvate to dihydrodipicolinate (DHDP). However, it was shown in E.coli that the product of the enzymatic reaction is not dihydrodipicolinate but in fact (4S)-4-hydroxy-2,3,4,5-tetrahydro-(2S)-dipicolinic acid (HTPA), and that the consecutive dehydration reaction leading to DHDP is not spontaneous but catalyzed by DapB.</text>
</comment>
<dbReference type="PIRSF" id="PIRSF001365">
    <property type="entry name" value="DHDPS"/>
    <property type="match status" value="1"/>
</dbReference>
<name>A0ABZ0QR94_9FIRM</name>
<dbReference type="SUPFAM" id="SSF51569">
    <property type="entry name" value="Aldolase"/>
    <property type="match status" value="1"/>
</dbReference>
<dbReference type="HAMAP" id="MF_00418">
    <property type="entry name" value="DapA"/>
    <property type="match status" value="1"/>
</dbReference>
<comment type="catalytic activity">
    <reaction evidence="11 12">
        <text>L-aspartate 4-semialdehyde + pyruvate = (2S,4S)-4-hydroxy-2,3,4,5-tetrahydrodipicolinate + H2O + H(+)</text>
        <dbReference type="Rhea" id="RHEA:34171"/>
        <dbReference type="ChEBI" id="CHEBI:15361"/>
        <dbReference type="ChEBI" id="CHEBI:15377"/>
        <dbReference type="ChEBI" id="CHEBI:15378"/>
        <dbReference type="ChEBI" id="CHEBI:67139"/>
        <dbReference type="ChEBI" id="CHEBI:537519"/>
        <dbReference type="EC" id="4.3.3.7"/>
    </reaction>
</comment>
<evidence type="ECO:0000256" key="12">
    <source>
        <dbReference type="HAMAP-Rule" id="MF_00418"/>
    </source>
</evidence>
<keyword evidence="9 12" id="KW-0456">Lyase</keyword>
<feature type="active site" description="Proton donor/acceptor" evidence="12">
    <location>
        <position position="135"/>
    </location>
</feature>
<dbReference type="InterPro" id="IPR013785">
    <property type="entry name" value="Aldolase_TIM"/>
</dbReference>
<dbReference type="PANTHER" id="PTHR12128">
    <property type="entry name" value="DIHYDRODIPICOLINATE SYNTHASE"/>
    <property type="match status" value="1"/>
</dbReference>
<proteinExistence type="inferred from homology"/>
<evidence type="ECO:0000256" key="1">
    <source>
        <dbReference type="ARBA" id="ARBA00003294"/>
    </source>
</evidence>
<reference evidence="14 15" key="1">
    <citation type="submission" date="2023-08" db="EMBL/GenBank/DDBJ databases">
        <title>Genome sequence of Thermaerobacter compostii strain Ins1, a spore-forming filamentous bacterium isolated from a deep geothermal reservoir.</title>
        <authorList>
            <person name="Bregnard D."/>
            <person name="Gonzalez D."/>
            <person name="Junier P."/>
        </authorList>
    </citation>
    <scope>NUCLEOTIDE SEQUENCE [LARGE SCALE GENOMIC DNA]</scope>
    <source>
        <strain evidence="14 15">Ins1</strain>
    </source>
</reference>
<evidence type="ECO:0000256" key="7">
    <source>
        <dbReference type="ARBA" id="ARBA00022915"/>
    </source>
</evidence>
<comment type="subcellular location">
    <subcellularLocation>
        <location evidence="12">Cytoplasm</location>
    </subcellularLocation>
</comment>
<dbReference type="NCBIfam" id="TIGR00674">
    <property type="entry name" value="dapA"/>
    <property type="match status" value="1"/>
</dbReference>
<evidence type="ECO:0000256" key="2">
    <source>
        <dbReference type="ARBA" id="ARBA00005120"/>
    </source>
</evidence>
<dbReference type="SMART" id="SM01130">
    <property type="entry name" value="DHDPS"/>
    <property type="match status" value="1"/>
</dbReference>
<dbReference type="GO" id="GO:0008840">
    <property type="term" value="F:4-hydroxy-tetrahydrodipicolinate synthase activity"/>
    <property type="evidence" value="ECO:0007669"/>
    <property type="project" value="UniProtKB-EC"/>
</dbReference>
<dbReference type="Proteomes" id="UP001304683">
    <property type="component" value="Chromosome"/>
</dbReference>
<keyword evidence="6 12" id="KW-0028">Amino-acid biosynthesis</keyword>
<feature type="site" description="Part of a proton relay during catalysis" evidence="12">
    <location>
        <position position="46"/>
    </location>
</feature>
<evidence type="ECO:0000256" key="11">
    <source>
        <dbReference type="ARBA" id="ARBA00047836"/>
    </source>
</evidence>
<comment type="pathway">
    <text evidence="2 12">Amino-acid biosynthesis; L-lysine biosynthesis via DAP pathway; (S)-tetrahydrodipicolinate from L-aspartate: step 3/4.</text>
</comment>
<evidence type="ECO:0000256" key="4">
    <source>
        <dbReference type="ARBA" id="ARBA00012086"/>
    </source>
</evidence>
<dbReference type="EC" id="4.3.3.7" evidence="4 12"/>
<evidence type="ECO:0000256" key="13">
    <source>
        <dbReference type="PIRNR" id="PIRNR001365"/>
    </source>
</evidence>
<evidence type="ECO:0000256" key="10">
    <source>
        <dbReference type="ARBA" id="ARBA00023270"/>
    </source>
</evidence>
<dbReference type="PROSITE" id="PS00665">
    <property type="entry name" value="DHDPS_1"/>
    <property type="match status" value="1"/>
</dbReference>
<dbReference type="InterPro" id="IPR002220">
    <property type="entry name" value="DapA-like"/>
</dbReference>
<keyword evidence="7 12" id="KW-0220">Diaminopimelate biosynthesis</keyword>
<keyword evidence="10 12" id="KW-0704">Schiff base</keyword>
<evidence type="ECO:0000256" key="5">
    <source>
        <dbReference type="ARBA" id="ARBA00022490"/>
    </source>
</evidence>
<dbReference type="InterPro" id="IPR020624">
    <property type="entry name" value="Schiff_base-form_aldolases_CS"/>
</dbReference>
<feature type="binding site" evidence="12">
    <location>
        <position position="47"/>
    </location>
    <ligand>
        <name>pyruvate</name>
        <dbReference type="ChEBI" id="CHEBI:15361"/>
    </ligand>
</feature>
<keyword evidence="5 12" id="KW-0963">Cytoplasm</keyword>
<feature type="active site" description="Schiff-base intermediate with substrate" evidence="12">
    <location>
        <position position="164"/>
    </location>
</feature>
<dbReference type="InterPro" id="IPR020625">
    <property type="entry name" value="Schiff_base-form_aldolases_AS"/>
</dbReference>
<dbReference type="EMBL" id="CP132508">
    <property type="protein sequence ID" value="WPD20021.1"/>
    <property type="molecule type" value="Genomic_DNA"/>
</dbReference>
<evidence type="ECO:0000256" key="6">
    <source>
        <dbReference type="ARBA" id="ARBA00022605"/>
    </source>
</evidence>
<comment type="function">
    <text evidence="1 12">Catalyzes the condensation of (S)-aspartate-beta-semialdehyde [(S)-ASA] and pyruvate to 4-hydroxy-tetrahydrodipicolinate (HTPA).</text>
</comment>
<dbReference type="InterPro" id="IPR005263">
    <property type="entry name" value="DapA"/>
</dbReference>
<comment type="similarity">
    <text evidence="3 12 13">Belongs to the DapA family.</text>
</comment>
<keyword evidence="8 12" id="KW-0457">Lysine biosynthesis</keyword>
<dbReference type="PRINTS" id="PR00146">
    <property type="entry name" value="DHPICSNTHASE"/>
</dbReference>
<keyword evidence="15" id="KW-1185">Reference proteome</keyword>
<feature type="binding site" evidence="12">
    <location>
        <position position="206"/>
    </location>
    <ligand>
        <name>pyruvate</name>
        <dbReference type="ChEBI" id="CHEBI:15361"/>
    </ligand>
</feature>
<evidence type="ECO:0000313" key="15">
    <source>
        <dbReference type="Proteomes" id="UP001304683"/>
    </source>
</evidence>
<sequence>MPDYGSVITAMVTPFDDDGRLDAARAGELARRLVEAGSDGIVVAGTTGESPTLTDDERAALLAAVLDAVGDRVFVWMGTGTNDTAASIRLTRAAEAQGAHGVMLVTPYYNKPPQAGLLAHFRAVAEATTLPVMIYNVPGRTACNLEPATLARLVEQAPNVVAVKEASGDLDQVGEVRRLLPRPFRVYAGDDSLLLPVLAVGGDGVVSVASHLVAGELRRLVDAFRAGRVEEAAQIHLRLLPLFKALFWTANPIPVKTALRWVGFDAGGFRPPLVAMPEEMAHRLRALLAELELVSA</sequence>
<dbReference type="CDD" id="cd00950">
    <property type="entry name" value="DHDPS"/>
    <property type="match status" value="1"/>
</dbReference>
<feature type="site" description="Part of a proton relay during catalysis" evidence="12">
    <location>
        <position position="109"/>
    </location>
</feature>
<protein>
    <recommendedName>
        <fullName evidence="4 12">4-hydroxy-tetrahydrodipicolinate synthase</fullName>
        <shortName evidence="12">HTPA synthase</shortName>
        <ecNumber evidence="4 12">4.3.3.7</ecNumber>
    </recommendedName>
</protein>
<comment type="subunit">
    <text evidence="12">Homotetramer; dimer of dimers.</text>
</comment>
<dbReference type="Gene3D" id="3.20.20.70">
    <property type="entry name" value="Aldolase class I"/>
    <property type="match status" value="1"/>
</dbReference>
<dbReference type="PROSITE" id="PS00666">
    <property type="entry name" value="DHDPS_2"/>
    <property type="match status" value="1"/>
</dbReference>
<dbReference type="RefSeq" id="WP_318751430.1">
    <property type="nucleotide sequence ID" value="NZ_CP132508.1"/>
</dbReference>
<evidence type="ECO:0000256" key="8">
    <source>
        <dbReference type="ARBA" id="ARBA00023154"/>
    </source>
</evidence>
<dbReference type="Pfam" id="PF00701">
    <property type="entry name" value="DHDPS"/>
    <property type="match status" value="1"/>
</dbReference>